<proteinExistence type="predicted"/>
<evidence type="ECO:0000256" key="1">
    <source>
        <dbReference type="SAM" id="MobiDB-lite"/>
    </source>
</evidence>
<sequence>MSYPPNIGSVDLESVLNVGRRTLSSIEETTLPYQQYRHTDTIYLKREGNSNSLFSINSKILIFGDLQFLCNIFERYKSTMTVYENSIESDLKKTHLSVISKENENIDENDTNASTTVSTSHEISTSPQSSSTVKVPSNSIRRTSISTFGRSQRAPSITGDYSVQHLEGKHYRCIELPDTNLIEILEILLRTGLELLHESNYYDEENILHQNFIFSKPLPKPQTSGQSFHSRRPSFLGT</sequence>
<dbReference type="AlphaFoldDB" id="A0A813T6G1"/>
<feature type="region of interest" description="Disordered" evidence="1">
    <location>
        <begin position="108"/>
        <end position="136"/>
    </location>
</feature>
<evidence type="ECO:0000313" key="2">
    <source>
        <dbReference type="EMBL" id="CAF0804944.1"/>
    </source>
</evidence>
<organism evidence="2 3">
    <name type="scientific">Rotaria sordida</name>
    <dbReference type="NCBI Taxonomy" id="392033"/>
    <lineage>
        <taxon>Eukaryota</taxon>
        <taxon>Metazoa</taxon>
        <taxon>Spiralia</taxon>
        <taxon>Gnathifera</taxon>
        <taxon>Rotifera</taxon>
        <taxon>Eurotatoria</taxon>
        <taxon>Bdelloidea</taxon>
        <taxon>Philodinida</taxon>
        <taxon>Philodinidae</taxon>
        <taxon>Rotaria</taxon>
    </lineage>
</organism>
<dbReference type="Proteomes" id="UP000663870">
    <property type="component" value="Unassembled WGS sequence"/>
</dbReference>
<gene>
    <name evidence="2" type="ORF">JXQ802_LOCUS4426</name>
</gene>
<name>A0A813T6G1_9BILA</name>
<feature type="compositionally biased region" description="Polar residues" evidence="1">
    <location>
        <begin position="111"/>
        <end position="136"/>
    </location>
</feature>
<dbReference type="EMBL" id="CAJNOL010000062">
    <property type="protein sequence ID" value="CAF0804944.1"/>
    <property type="molecule type" value="Genomic_DNA"/>
</dbReference>
<accession>A0A813T6G1</accession>
<evidence type="ECO:0000313" key="3">
    <source>
        <dbReference type="Proteomes" id="UP000663870"/>
    </source>
</evidence>
<comment type="caution">
    <text evidence="2">The sequence shown here is derived from an EMBL/GenBank/DDBJ whole genome shotgun (WGS) entry which is preliminary data.</text>
</comment>
<protein>
    <submittedName>
        <fullName evidence="2">Uncharacterized protein</fullName>
    </submittedName>
</protein>
<keyword evidence="3" id="KW-1185">Reference proteome</keyword>
<reference evidence="2" key="1">
    <citation type="submission" date="2021-02" db="EMBL/GenBank/DDBJ databases">
        <authorList>
            <person name="Nowell W R."/>
        </authorList>
    </citation>
    <scope>NUCLEOTIDE SEQUENCE</scope>
</reference>